<accession>A0AAE3FFU8</accession>
<dbReference type="InterPro" id="IPR049427">
    <property type="entry name" value="Acyl-ACP_TE_C"/>
</dbReference>
<evidence type="ECO:0000313" key="4">
    <source>
        <dbReference type="Proteomes" id="UP001139365"/>
    </source>
</evidence>
<dbReference type="Proteomes" id="UP001139365">
    <property type="component" value="Unassembled WGS sequence"/>
</dbReference>
<sequence>MTYTYKYRVDSHGTDINGNAGVTAVMQYIQETANLQHEEYGPTMPQLRAEGKAFVLSRCALDIMLPLRAQDTVSVETWLTEAHGYGFARNSVLYLGDEPAAKMTALWGVIDIPTRKPLRADEIKLGFGTDGRSLEVSSPLRFRIPSEPPLALLGRHKVVYSDCDENLHLNNTRYAAVFCDLLPDMRGKRATGFSINYRVEARLGTEFDVFSSETESGYYFRTVFPDGTVGTEAILTF</sequence>
<evidence type="ECO:0000313" key="3">
    <source>
        <dbReference type="EMBL" id="MCI5755591.1"/>
    </source>
</evidence>
<evidence type="ECO:0000259" key="2">
    <source>
        <dbReference type="Pfam" id="PF20791"/>
    </source>
</evidence>
<dbReference type="GO" id="GO:0006633">
    <property type="term" value="P:fatty acid biosynthetic process"/>
    <property type="evidence" value="ECO:0007669"/>
    <property type="project" value="InterPro"/>
</dbReference>
<feature type="domain" description="Acyl-ACP thioesterase N-terminal hotdog" evidence="1">
    <location>
        <begin position="2"/>
        <end position="119"/>
    </location>
</feature>
<reference evidence="3 4" key="1">
    <citation type="submission" date="2022-03" db="EMBL/GenBank/DDBJ databases">
        <title>Metagenome-assembled genomes from swine fecal metagenomes.</title>
        <authorList>
            <person name="Holman D.B."/>
            <person name="Kommadath A."/>
        </authorList>
    </citation>
    <scope>NUCLEOTIDE SEQUENCE [LARGE SCALE GENOMIC DNA]</scope>
    <source>
        <strain evidence="3">SUG147</strain>
    </source>
</reference>
<dbReference type="SUPFAM" id="SSF54637">
    <property type="entry name" value="Thioesterase/thiol ester dehydrase-isomerase"/>
    <property type="match status" value="2"/>
</dbReference>
<protein>
    <submittedName>
        <fullName evidence="3">Thioesterase</fullName>
    </submittedName>
</protein>
<name>A0AAE3FFU8_9BACT</name>
<comment type="caution">
    <text evidence="3">The sequence shown here is derived from an EMBL/GenBank/DDBJ whole genome shotgun (WGS) entry which is preliminary data.</text>
</comment>
<dbReference type="CDD" id="cd00586">
    <property type="entry name" value="4HBT"/>
    <property type="match status" value="1"/>
</dbReference>
<feature type="domain" description="Acyl-ACP thioesterase-like C-terminal" evidence="2">
    <location>
        <begin position="156"/>
        <end position="215"/>
    </location>
</feature>
<dbReference type="InterPro" id="IPR002864">
    <property type="entry name" value="Acyl-ACP_thioesterase_NHD"/>
</dbReference>
<dbReference type="Pfam" id="PF01643">
    <property type="entry name" value="Acyl-ACP_TE"/>
    <property type="match status" value="1"/>
</dbReference>
<dbReference type="Gene3D" id="3.10.129.10">
    <property type="entry name" value="Hotdog Thioesterase"/>
    <property type="match status" value="1"/>
</dbReference>
<proteinExistence type="predicted"/>
<organism evidence="3 4">
    <name type="scientific">Candidatus Colimorpha enterica</name>
    <dbReference type="NCBI Taxonomy" id="3083063"/>
    <lineage>
        <taxon>Bacteria</taxon>
        <taxon>Pseudomonadati</taxon>
        <taxon>Bacteroidota</taxon>
        <taxon>Bacteroidia</taxon>
        <taxon>Bacteroidales</taxon>
        <taxon>Candidatus Colimorpha</taxon>
    </lineage>
</organism>
<dbReference type="Pfam" id="PF20791">
    <property type="entry name" value="Acyl-ACP_TE_C"/>
    <property type="match status" value="1"/>
</dbReference>
<dbReference type="InterPro" id="IPR029069">
    <property type="entry name" value="HotDog_dom_sf"/>
</dbReference>
<gene>
    <name evidence="3" type="ORF">MR241_04780</name>
</gene>
<dbReference type="AlphaFoldDB" id="A0AAE3FFU8"/>
<evidence type="ECO:0000259" key="1">
    <source>
        <dbReference type="Pfam" id="PF01643"/>
    </source>
</evidence>
<dbReference type="EMBL" id="JALEMU010000073">
    <property type="protein sequence ID" value="MCI5755591.1"/>
    <property type="molecule type" value="Genomic_DNA"/>
</dbReference>
<dbReference type="GO" id="GO:0016790">
    <property type="term" value="F:thiolester hydrolase activity"/>
    <property type="evidence" value="ECO:0007669"/>
    <property type="project" value="InterPro"/>
</dbReference>